<organism evidence="2 3">
    <name type="scientific">Methylorubrum extorquens</name>
    <name type="common">Methylobacterium dichloromethanicum</name>
    <name type="synonym">Methylobacterium extorquens</name>
    <dbReference type="NCBI Taxonomy" id="408"/>
    <lineage>
        <taxon>Bacteria</taxon>
        <taxon>Pseudomonadati</taxon>
        <taxon>Pseudomonadota</taxon>
        <taxon>Alphaproteobacteria</taxon>
        <taxon>Hyphomicrobiales</taxon>
        <taxon>Methylobacteriaceae</taxon>
        <taxon>Methylorubrum</taxon>
    </lineage>
</organism>
<accession>A0A1S1P9Z9</accession>
<evidence type="ECO:0000313" key="3">
    <source>
        <dbReference type="Proteomes" id="UP000180215"/>
    </source>
</evidence>
<dbReference type="Gene3D" id="3.90.25.10">
    <property type="entry name" value="UDP-galactose 4-epimerase, domain 1"/>
    <property type="match status" value="1"/>
</dbReference>
<dbReference type="AlphaFoldDB" id="A0A1S1P9Z9"/>
<gene>
    <name evidence="2" type="ORF">BK022_09920</name>
</gene>
<protein>
    <submittedName>
        <fullName evidence="2">CDP-glucose 4,6-dehydratase</fullName>
    </submittedName>
</protein>
<dbReference type="Gene3D" id="3.40.50.720">
    <property type="entry name" value="NAD(P)-binding Rossmann-like Domain"/>
    <property type="match status" value="1"/>
</dbReference>
<dbReference type="Pfam" id="PF16363">
    <property type="entry name" value="GDP_Man_Dehyd"/>
    <property type="match status" value="1"/>
</dbReference>
<dbReference type="InterPro" id="IPR016040">
    <property type="entry name" value="NAD(P)-bd_dom"/>
</dbReference>
<evidence type="ECO:0000259" key="1">
    <source>
        <dbReference type="Pfam" id="PF16363"/>
    </source>
</evidence>
<dbReference type="InterPro" id="IPR036291">
    <property type="entry name" value="NAD(P)-bd_dom_sf"/>
</dbReference>
<proteinExistence type="predicted"/>
<dbReference type="Proteomes" id="UP000180215">
    <property type="component" value="Unassembled WGS sequence"/>
</dbReference>
<dbReference type="PANTHER" id="PTHR43000">
    <property type="entry name" value="DTDP-D-GLUCOSE 4,6-DEHYDRATASE-RELATED"/>
    <property type="match status" value="1"/>
</dbReference>
<dbReference type="EMBL" id="MNAO01000091">
    <property type="protein sequence ID" value="OHV16774.1"/>
    <property type="molecule type" value="Genomic_DNA"/>
</dbReference>
<name>A0A1S1P9Z9_METEX</name>
<dbReference type="InterPro" id="IPR013445">
    <property type="entry name" value="CDP_4_6_deHydtase"/>
</dbReference>
<dbReference type="NCBIfam" id="TIGR02622">
    <property type="entry name" value="CDP_4_6_dhtase"/>
    <property type="match status" value="1"/>
</dbReference>
<reference evidence="2 3" key="1">
    <citation type="submission" date="2016-10" db="EMBL/GenBank/DDBJ databases">
        <title>Draft genome sequence of Methylobacterium extorquens CP3, a seed endophyte of Crotalaria pumila with plant growth-promoting and metal tolerance properties.</title>
        <authorList>
            <person name="Sanchez-Lopez A.S."/>
            <person name="Van Hamme J.D."/>
            <person name="Thijs S."/>
            <person name="Mcammond B.M."/>
            <person name="Stevens V."/>
            <person name="Gonzalez-Chavez M.D.C."/>
            <person name="Vangronsveld J."/>
        </authorList>
    </citation>
    <scope>NUCLEOTIDE SEQUENCE [LARGE SCALE GENOMIC DNA]</scope>
    <source>
        <strain evidence="2 3">CP3</strain>
    </source>
</reference>
<sequence>MENLVERAYSPAFWTGRRILLTGHTGFKGAWLSLWLTSMGAKVFGYANDVPTRRSLFDDAGIANLMDDRRGDVRNQQEYREVLTEAAPEIVLHLAAQPLVRLSYAEPVLTYATNITGTVNVLEEVRLSTNPCPVLVITTDKCYENREWDWGYRENEPMGGHDPYSSSKACAELIASAYHRSYSDKMKSFSVTTARAGNVIGGGDWADDRLIPDLVRGVQSGRITGIRNPRAIRPWQHVLEPLSGYLMLARRLLDREPVDGQGWNFGPAAESEVPVSHVASKVCHLLGREEGWCDESTTEQQHEAQNLRLDITKARVRLGWHPRWTLDEALNATITIYKSQSKGEALRSLLLEQIEAYVSKQIETPRLQHV</sequence>
<feature type="domain" description="NAD(P)-binding" evidence="1">
    <location>
        <begin position="20"/>
        <end position="331"/>
    </location>
</feature>
<evidence type="ECO:0000313" key="2">
    <source>
        <dbReference type="EMBL" id="OHV16774.1"/>
    </source>
</evidence>
<dbReference type="SUPFAM" id="SSF51735">
    <property type="entry name" value="NAD(P)-binding Rossmann-fold domains"/>
    <property type="match status" value="1"/>
</dbReference>
<comment type="caution">
    <text evidence="2">The sequence shown here is derived from an EMBL/GenBank/DDBJ whole genome shotgun (WGS) entry which is preliminary data.</text>
</comment>